<feature type="non-terminal residue" evidence="1">
    <location>
        <position position="59"/>
    </location>
</feature>
<feature type="non-terminal residue" evidence="1">
    <location>
        <position position="1"/>
    </location>
</feature>
<sequence>LAIKISEDTNIIWDPECFQFQCFNHILNLAAQAALDRLKEDVVRYDYRFIKVDYYLIVL</sequence>
<evidence type="ECO:0000313" key="1">
    <source>
        <dbReference type="EMBL" id="CAG8795709.1"/>
    </source>
</evidence>
<organism evidence="1 2">
    <name type="scientific">Cetraspora pellucida</name>
    <dbReference type="NCBI Taxonomy" id="1433469"/>
    <lineage>
        <taxon>Eukaryota</taxon>
        <taxon>Fungi</taxon>
        <taxon>Fungi incertae sedis</taxon>
        <taxon>Mucoromycota</taxon>
        <taxon>Glomeromycotina</taxon>
        <taxon>Glomeromycetes</taxon>
        <taxon>Diversisporales</taxon>
        <taxon>Gigasporaceae</taxon>
        <taxon>Cetraspora</taxon>
    </lineage>
</organism>
<proteinExistence type="predicted"/>
<gene>
    <name evidence="1" type="ORF">SPELUC_LOCUS17607</name>
</gene>
<keyword evidence="2" id="KW-1185">Reference proteome</keyword>
<protein>
    <submittedName>
        <fullName evidence="1">12993_t:CDS:1</fullName>
    </submittedName>
</protein>
<dbReference type="EMBL" id="CAJVPW010073889">
    <property type="protein sequence ID" value="CAG8795709.1"/>
    <property type="molecule type" value="Genomic_DNA"/>
</dbReference>
<accession>A0ACA9RJ11</accession>
<comment type="caution">
    <text evidence="1">The sequence shown here is derived from an EMBL/GenBank/DDBJ whole genome shotgun (WGS) entry which is preliminary data.</text>
</comment>
<dbReference type="Proteomes" id="UP000789366">
    <property type="component" value="Unassembled WGS sequence"/>
</dbReference>
<name>A0ACA9RJ11_9GLOM</name>
<evidence type="ECO:0000313" key="2">
    <source>
        <dbReference type="Proteomes" id="UP000789366"/>
    </source>
</evidence>
<reference evidence="1" key="1">
    <citation type="submission" date="2021-06" db="EMBL/GenBank/DDBJ databases">
        <authorList>
            <person name="Kallberg Y."/>
            <person name="Tangrot J."/>
            <person name="Rosling A."/>
        </authorList>
    </citation>
    <scope>NUCLEOTIDE SEQUENCE</scope>
    <source>
        <strain evidence="1">28 12/20/2015</strain>
    </source>
</reference>